<proteinExistence type="predicted"/>
<evidence type="ECO:0000313" key="2">
    <source>
        <dbReference type="EMBL" id="MDO6455148.1"/>
    </source>
</evidence>
<dbReference type="AlphaFoldDB" id="A0AAW7XP97"/>
<gene>
    <name evidence="2" type="ORF">Q4490_16420</name>
</gene>
<dbReference type="RefSeq" id="WP_303475820.1">
    <property type="nucleotide sequence ID" value="NZ_JAUOPG010000013.1"/>
</dbReference>
<evidence type="ECO:0000313" key="3">
    <source>
        <dbReference type="Proteomes" id="UP001169862"/>
    </source>
</evidence>
<dbReference type="Proteomes" id="UP001169862">
    <property type="component" value="Unassembled WGS sequence"/>
</dbReference>
<dbReference type="InterPro" id="IPR013976">
    <property type="entry name" value="HDOD"/>
</dbReference>
<evidence type="ECO:0000259" key="1">
    <source>
        <dbReference type="PROSITE" id="PS51833"/>
    </source>
</evidence>
<dbReference type="PANTHER" id="PTHR33525:SF5">
    <property type="entry name" value="TWO COMPONENT SIGNAL TRANSDUCTION SYSTEM RESPONSE REGULATOR"/>
    <property type="match status" value="1"/>
</dbReference>
<dbReference type="PANTHER" id="PTHR33525">
    <property type="match status" value="1"/>
</dbReference>
<dbReference type="SUPFAM" id="SSF109604">
    <property type="entry name" value="HD-domain/PDEase-like"/>
    <property type="match status" value="1"/>
</dbReference>
<organism evidence="2 3">
    <name type="scientific">Neptunomonas phycophila</name>
    <dbReference type="NCBI Taxonomy" id="1572645"/>
    <lineage>
        <taxon>Bacteria</taxon>
        <taxon>Pseudomonadati</taxon>
        <taxon>Pseudomonadota</taxon>
        <taxon>Gammaproteobacteria</taxon>
        <taxon>Oceanospirillales</taxon>
        <taxon>Oceanospirillaceae</taxon>
        <taxon>Neptunomonas</taxon>
    </lineage>
</organism>
<protein>
    <submittedName>
        <fullName evidence="2">HDOD domain-containing protein</fullName>
    </submittedName>
</protein>
<accession>A0AAW7XP97</accession>
<dbReference type="InterPro" id="IPR052340">
    <property type="entry name" value="RNase_Y/CdgJ"/>
</dbReference>
<dbReference type="EMBL" id="JAUOPG010000013">
    <property type="protein sequence ID" value="MDO6455148.1"/>
    <property type="molecule type" value="Genomic_DNA"/>
</dbReference>
<dbReference type="Gene3D" id="1.10.3210.10">
    <property type="entry name" value="Hypothetical protein af1432"/>
    <property type="match status" value="1"/>
</dbReference>
<reference evidence="2" key="1">
    <citation type="submission" date="2023-07" db="EMBL/GenBank/DDBJ databases">
        <title>Genome content predicts the carbon catabolic preferences of heterotrophic bacteria.</title>
        <authorList>
            <person name="Gralka M."/>
        </authorList>
    </citation>
    <scope>NUCLEOTIDE SEQUENCE</scope>
    <source>
        <strain evidence="2">I2M16</strain>
    </source>
</reference>
<comment type="caution">
    <text evidence="2">The sequence shown here is derived from an EMBL/GenBank/DDBJ whole genome shotgun (WGS) entry which is preliminary data.</text>
</comment>
<sequence>MQKLSIQVLSNHKGSLIDNSGYSLNWEVLGQGHNLNFDEIARWRDSTLVQSDFDLVLVFDSTDQEAEQTELFTEISNRYPTAVRALVCKEVDVLHLNDAGLVHFSLPEEDLTIALLALLPRVRMLQQLNLEKELRIQLCQLRHLPVLPEPYLRLMRLLRAKDVDISSIVRAVKRDQVLLGKVLHAANATTLALGHTVTDAHEAVVRLGLDRMYYLVIVVGVFVNLPKTSHFQRSLALSRAMDVAYWASKLGADLDASRGSLDKCYLAGLLHNIGDLVIAQVEQDDMDLSSAFDFSYGDAAAPGAFWLALWGFDSQVVSAVAQQGSLKLVDLERHQVPSLLLLAKIFEEARRSGGLAEKLAQLQFSDPSLIDQLILIE</sequence>
<name>A0AAW7XP97_9GAMM</name>
<dbReference type="PROSITE" id="PS51833">
    <property type="entry name" value="HDOD"/>
    <property type="match status" value="1"/>
</dbReference>
<dbReference type="Pfam" id="PF08668">
    <property type="entry name" value="HDOD"/>
    <property type="match status" value="1"/>
</dbReference>
<feature type="domain" description="HDOD" evidence="1">
    <location>
        <begin position="144"/>
        <end position="326"/>
    </location>
</feature>